<organism evidence="1 2">
    <name type="scientific">Ktedonobacter racemifer DSM 44963</name>
    <dbReference type="NCBI Taxonomy" id="485913"/>
    <lineage>
        <taxon>Bacteria</taxon>
        <taxon>Bacillati</taxon>
        <taxon>Chloroflexota</taxon>
        <taxon>Ktedonobacteria</taxon>
        <taxon>Ktedonobacterales</taxon>
        <taxon>Ktedonobacteraceae</taxon>
        <taxon>Ktedonobacter</taxon>
    </lineage>
</organism>
<proteinExistence type="predicted"/>
<dbReference type="AlphaFoldDB" id="D6TKD0"/>
<protein>
    <submittedName>
        <fullName evidence="1">Uncharacterized protein</fullName>
    </submittedName>
</protein>
<keyword evidence="2" id="KW-1185">Reference proteome</keyword>
<evidence type="ECO:0000313" key="1">
    <source>
        <dbReference type="EMBL" id="EFH86230.1"/>
    </source>
</evidence>
<dbReference type="EMBL" id="ADVG01000002">
    <property type="protein sequence ID" value="EFH86230.1"/>
    <property type="molecule type" value="Genomic_DNA"/>
</dbReference>
<gene>
    <name evidence="1" type="ORF">Krac_7521</name>
</gene>
<accession>D6TKD0</accession>
<dbReference type="InParanoid" id="D6TKD0"/>
<dbReference type="Proteomes" id="UP000004508">
    <property type="component" value="Unassembled WGS sequence"/>
</dbReference>
<reference evidence="1 2" key="1">
    <citation type="journal article" date="2011" name="Stand. Genomic Sci.">
        <title>Non-contiguous finished genome sequence and contextual data of the filamentous soil bacterium Ktedonobacter racemifer type strain (SOSP1-21).</title>
        <authorList>
            <person name="Chang Y.J."/>
            <person name="Land M."/>
            <person name="Hauser L."/>
            <person name="Chertkov O."/>
            <person name="Del Rio T.G."/>
            <person name="Nolan M."/>
            <person name="Copeland A."/>
            <person name="Tice H."/>
            <person name="Cheng J.F."/>
            <person name="Lucas S."/>
            <person name="Han C."/>
            <person name="Goodwin L."/>
            <person name="Pitluck S."/>
            <person name="Ivanova N."/>
            <person name="Ovchinikova G."/>
            <person name="Pati A."/>
            <person name="Chen A."/>
            <person name="Palaniappan K."/>
            <person name="Mavromatis K."/>
            <person name="Liolios K."/>
            <person name="Brettin T."/>
            <person name="Fiebig A."/>
            <person name="Rohde M."/>
            <person name="Abt B."/>
            <person name="Goker M."/>
            <person name="Detter J.C."/>
            <person name="Woyke T."/>
            <person name="Bristow J."/>
            <person name="Eisen J.A."/>
            <person name="Markowitz V."/>
            <person name="Hugenholtz P."/>
            <person name="Kyrpides N.C."/>
            <person name="Klenk H.P."/>
            <person name="Lapidus A."/>
        </authorList>
    </citation>
    <scope>NUCLEOTIDE SEQUENCE [LARGE SCALE GENOMIC DNA]</scope>
    <source>
        <strain evidence="2">DSM 44963</strain>
    </source>
</reference>
<evidence type="ECO:0000313" key="2">
    <source>
        <dbReference type="Proteomes" id="UP000004508"/>
    </source>
</evidence>
<name>D6TKD0_KTERA</name>
<sequence length="48" mass="5432">MKGVPILMEDAFASGHFSGALRFLTLSWSETNIRLRPGNYQYHLSESC</sequence>
<comment type="caution">
    <text evidence="1">The sequence shown here is derived from an EMBL/GenBank/DDBJ whole genome shotgun (WGS) entry which is preliminary data.</text>
</comment>